<comment type="caution">
    <text evidence="2">The sequence shown here is derived from an EMBL/GenBank/DDBJ whole genome shotgun (WGS) entry which is preliminary data.</text>
</comment>
<dbReference type="InterPro" id="IPR006342">
    <property type="entry name" value="FkbM_mtfrase"/>
</dbReference>
<sequence length="528" mass="57569">MMLIGDFLTSQAPNLDDLAWSGSPLPAHPALTGLSVAGADKRWPVQVSMLRTDDLPAGLSCLDDVAVGDRAVLLTDALPVEPVTRELAATLAERGFELLHVVYLDDAVELPAIGGLSLLRVGESGGSDLADANLRAVTTGGEPNWERARAAFVKVAAQYESAAEALDVTRTELRSTRALRQTAEHRLEVARASTTMQVGQAVVGMARHPVRGSRRAAGILREAWKTRRTPAARRVTTSATPVPSDEPRRFDYWVPMPVPPGGDRGQPRELHVTVPAHYIVAKHLLKHGIGGYEPSTIAWYLALCDTAPPGAVWDVGANLGPYALLARAYTDREIVAFEPTPDLAHWARHLADVNGLDYRLELIAAGESPGTATFYLSESSDSSNSLAQGFRVSKRQLDVLVEPLDRYSRRTGSIPSVMKVDTETTEHYVLRGARELIAEHRPWILCEVLAGRAPERPLTELMGELGYRFLHLNGTFPLPAKDVIKGDPTYEHMNYLFAPEDVSEEMLAAAKAWHAALEATPRPRQPGR</sequence>
<dbReference type="Proteomes" id="UP000248764">
    <property type="component" value="Unassembled WGS sequence"/>
</dbReference>
<dbReference type="EMBL" id="POTW01000122">
    <property type="protein sequence ID" value="PZF79694.1"/>
    <property type="molecule type" value="Genomic_DNA"/>
</dbReference>
<dbReference type="InterPro" id="IPR052514">
    <property type="entry name" value="SAM-dependent_MTase"/>
</dbReference>
<dbReference type="InterPro" id="IPR029063">
    <property type="entry name" value="SAM-dependent_MTases_sf"/>
</dbReference>
<organism evidence="2 3">
    <name type="scientific">Jiangella anatolica</name>
    <dbReference type="NCBI Taxonomy" id="2670374"/>
    <lineage>
        <taxon>Bacteria</taxon>
        <taxon>Bacillati</taxon>
        <taxon>Actinomycetota</taxon>
        <taxon>Actinomycetes</taxon>
        <taxon>Jiangellales</taxon>
        <taxon>Jiangellaceae</taxon>
        <taxon>Jiangella</taxon>
    </lineage>
</organism>
<dbReference type="AlphaFoldDB" id="A0A2W2BHC3"/>
<protein>
    <recommendedName>
        <fullName evidence="1">Methyltransferase FkbM domain-containing protein</fullName>
    </recommendedName>
</protein>
<dbReference type="Gene3D" id="3.40.50.150">
    <property type="entry name" value="Vaccinia Virus protein VP39"/>
    <property type="match status" value="1"/>
</dbReference>
<gene>
    <name evidence="2" type="ORF">C1I92_29940</name>
</gene>
<dbReference type="NCBIfam" id="TIGR01444">
    <property type="entry name" value="fkbM_fam"/>
    <property type="match status" value="1"/>
</dbReference>
<evidence type="ECO:0000259" key="1">
    <source>
        <dbReference type="Pfam" id="PF05050"/>
    </source>
</evidence>
<dbReference type="PANTHER" id="PTHR34203">
    <property type="entry name" value="METHYLTRANSFERASE, FKBM FAMILY PROTEIN"/>
    <property type="match status" value="1"/>
</dbReference>
<dbReference type="PANTHER" id="PTHR34203:SF15">
    <property type="entry name" value="SLL1173 PROTEIN"/>
    <property type="match status" value="1"/>
</dbReference>
<accession>A0A2W2BHC3</accession>
<name>A0A2W2BHC3_9ACTN</name>
<proteinExistence type="predicted"/>
<evidence type="ECO:0000313" key="2">
    <source>
        <dbReference type="EMBL" id="PZF79694.1"/>
    </source>
</evidence>
<dbReference type="SUPFAM" id="SSF53335">
    <property type="entry name" value="S-adenosyl-L-methionine-dependent methyltransferases"/>
    <property type="match status" value="1"/>
</dbReference>
<keyword evidence="3" id="KW-1185">Reference proteome</keyword>
<reference evidence="2 3" key="1">
    <citation type="submission" date="2018-01" db="EMBL/GenBank/DDBJ databases">
        <title>Draft genome sequence of Jiangella sp. GTF31.</title>
        <authorList>
            <person name="Sahin N."/>
            <person name="Ay H."/>
            <person name="Saygin H."/>
        </authorList>
    </citation>
    <scope>NUCLEOTIDE SEQUENCE [LARGE SCALE GENOMIC DNA]</scope>
    <source>
        <strain evidence="2 3">GTF31</strain>
    </source>
</reference>
<feature type="domain" description="Methyltransferase FkbM" evidence="1">
    <location>
        <begin position="314"/>
        <end position="468"/>
    </location>
</feature>
<evidence type="ECO:0000313" key="3">
    <source>
        <dbReference type="Proteomes" id="UP000248764"/>
    </source>
</evidence>
<dbReference type="Pfam" id="PF05050">
    <property type="entry name" value="Methyltransf_21"/>
    <property type="match status" value="1"/>
</dbReference>